<dbReference type="InterPro" id="IPR001807">
    <property type="entry name" value="ClC"/>
</dbReference>
<comment type="caution">
    <text evidence="12">The sequence shown here is derived from an EMBL/GenBank/DDBJ whole genome shotgun (WGS) entry which is preliminary data.</text>
</comment>
<keyword evidence="4 9" id="KW-1133">Transmembrane helix</keyword>
<feature type="transmembrane region" description="Helical" evidence="9">
    <location>
        <begin position="512"/>
        <end position="538"/>
    </location>
</feature>
<dbReference type="Gene3D" id="1.10.3080.10">
    <property type="entry name" value="Clc chloride channel"/>
    <property type="match status" value="1"/>
</dbReference>
<evidence type="ECO:0000256" key="4">
    <source>
        <dbReference type="ARBA" id="ARBA00022989"/>
    </source>
</evidence>
<keyword evidence="3 9" id="KW-0812">Transmembrane</keyword>
<dbReference type="SUPFAM" id="SSF81340">
    <property type="entry name" value="Clc chloride channel"/>
    <property type="match status" value="1"/>
</dbReference>
<gene>
    <name evidence="12" type="ORF">FSARC_10224</name>
</gene>
<feature type="transmembrane region" description="Helical" evidence="9">
    <location>
        <begin position="460"/>
        <end position="480"/>
    </location>
</feature>
<evidence type="ECO:0000256" key="8">
    <source>
        <dbReference type="PROSITE-ProRule" id="PRU00703"/>
    </source>
</evidence>
<feature type="transmembrane region" description="Helical" evidence="9">
    <location>
        <begin position="87"/>
        <end position="107"/>
    </location>
</feature>
<dbReference type="PANTHER" id="PTHR45711:SF3">
    <property type="entry name" value="CLC CHANNEL"/>
    <property type="match status" value="1"/>
</dbReference>
<keyword evidence="2 9" id="KW-0813">Transport</keyword>
<feature type="transmembrane region" description="Helical" evidence="9">
    <location>
        <begin position="362"/>
        <end position="383"/>
    </location>
</feature>
<dbReference type="PROSITE" id="PS51371">
    <property type="entry name" value="CBS"/>
    <property type="match status" value="1"/>
</dbReference>
<organism evidence="12 13">
    <name type="scientific">Fusarium sarcochroum</name>
    <dbReference type="NCBI Taxonomy" id="1208366"/>
    <lineage>
        <taxon>Eukaryota</taxon>
        <taxon>Fungi</taxon>
        <taxon>Dikarya</taxon>
        <taxon>Ascomycota</taxon>
        <taxon>Pezizomycotina</taxon>
        <taxon>Sordariomycetes</taxon>
        <taxon>Hypocreomycetidae</taxon>
        <taxon>Hypocreales</taxon>
        <taxon>Nectriaceae</taxon>
        <taxon>Fusarium</taxon>
        <taxon>Fusarium lateritium species complex</taxon>
    </lineage>
</organism>
<evidence type="ECO:0000256" key="5">
    <source>
        <dbReference type="ARBA" id="ARBA00023065"/>
    </source>
</evidence>
<dbReference type="EMBL" id="JABEXW010000612">
    <property type="protein sequence ID" value="KAF4961277.1"/>
    <property type="molecule type" value="Genomic_DNA"/>
</dbReference>
<dbReference type="GO" id="GO:0005794">
    <property type="term" value="C:Golgi apparatus"/>
    <property type="evidence" value="ECO:0007669"/>
    <property type="project" value="TreeGrafter"/>
</dbReference>
<keyword evidence="13" id="KW-1185">Reference proteome</keyword>
<evidence type="ECO:0000313" key="12">
    <source>
        <dbReference type="EMBL" id="KAF4961277.1"/>
    </source>
</evidence>
<dbReference type="GO" id="GO:0005886">
    <property type="term" value="C:plasma membrane"/>
    <property type="evidence" value="ECO:0007669"/>
    <property type="project" value="TreeGrafter"/>
</dbReference>
<keyword evidence="6 9" id="KW-0472">Membrane</keyword>
<evidence type="ECO:0000259" key="11">
    <source>
        <dbReference type="PROSITE" id="PS51371"/>
    </source>
</evidence>
<dbReference type="PANTHER" id="PTHR45711">
    <property type="entry name" value="CHLORIDE CHANNEL PROTEIN"/>
    <property type="match status" value="1"/>
</dbReference>
<dbReference type="GO" id="GO:0005247">
    <property type="term" value="F:voltage-gated chloride channel activity"/>
    <property type="evidence" value="ECO:0007669"/>
    <property type="project" value="TreeGrafter"/>
</dbReference>
<feature type="transmembrane region" description="Helical" evidence="9">
    <location>
        <begin position="289"/>
        <end position="312"/>
    </location>
</feature>
<comment type="caution">
    <text evidence="9">Lacks conserved residue(s) required for the propagation of feature annotation.</text>
</comment>
<feature type="region of interest" description="Disordered" evidence="10">
    <location>
        <begin position="182"/>
        <end position="201"/>
    </location>
</feature>
<dbReference type="Proteomes" id="UP000622797">
    <property type="component" value="Unassembled WGS sequence"/>
</dbReference>
<comment type="subcellular location">
    <subcellularLocation>
        <location evidence="1 9">Membrane</location>
        <topology evidence="1 9">Multi-pass membrane protein</topology>
    </subcellularLocation>
</comment>
<evidence type="ECO:0000256" key="2">
    <source>
        <dbReference type="ARBA" id="ARBA00022448"/>
    </source>
</evidence>
<protein>
    <recommendedName>
        <fullName evidence="9">Chloride channel protein</fullName>
    </recommendedName>
</protein>
<evidence type="ECO:0000256" key="7">
    <source>
        <dbReference type="ARBA" id="ARBA00023214"/>
    </source>
</evidence>
<sequence>MASESSHGKPNEATETTPLLPSQHRSSSDNTQTTPTTIYEGEHLPYNDYHTIDWLQDLVKDSKRRDLSGLDSRHGIRYRVAELWDSSLGWIAAFTIGLLTATVAAMVDVSVETVADWKDGYCASSVLSNRRTCCSSEGDCQDWKPWSESYVSAYAIYVGLSLAFGIIAGGVTMTTKLTLVSTAPENDSPNKSTTEVASPTEKSSGKVMYMASGSGIPEIKTVLSGFVIPHLFDLKVLVVKAVGATFAVATGMCLGKEGPFVHISACVGYLVTNCIPKYANNQRKLREMLSVACSAGLSVAFGAPIGGVLFSYEEISTYFPRRVLWRSCLCSVVAAAVLKELNPAGTGKLVLFETNYGVNYDALHYVVFVFLGVCGGVFGGVFCRANFLWAKSFRKLPFIKKSPVFEVALVTLITALLQFPNLLIRETGDIVMQRLLVDCNNIEKDWICQQEAKVTGKGTYYGWLISGTFVKLFLTTITFGCKVPSGIIIPAMDAGALFGRMVGQVIPDISPGIFAMVGSAAFLAGVSRMTVSLAVVMFELTGEVNFIPPFILAILTAKWVADAINPEGVYDLAQHLQGHPFLEAEQAITKVREFRDDEGSATVDVLIPPKDMTENMMVPVGSNHRVTTSTLRSKLAHLKARGLTDSGLLFVNDSGICHGYISQVKLEHALHLIEKTDGVEEVSEVHLLEGTLAEYVDRSPLTVSSKAPLEYAVELFGKLGISYLVVTQEDTAKVLGVISTKQLLSFLDRLK</sequence>
<feature type="domain" description="CBS" evidence="11">
    <location>
        <begin position="696"/>
        <end position="751"/>
    </location>
</feature>
<dbReference type="SMART" id="SM00116">
    <property type="entry name" value="CBS"/>
    <property type="match status" value="1"/>
</dbReference>
<keyword evidence="5 9" id="KW-0406">Ion transport</keyword>
<reference evidence="12" key="1">
    <citation type="journal article" date="2020" name="BMC Genomics">
        <title>Correction to: Identification and distribution of gene clusters required for synthesis of sphingolipid metabolism inhibitors in diverse species of the filamentous fungus Fusarium.</title>
        <authorList>
            <person name="Kim H.S."/>
            <person name="Lohmar J.M."/>
            <person name="Busman M."/>
            <person name="Brown D.W."/>
            <person name="Naumann T.A."/>
            <person name="Divon H.H."/>
            <person name="Lysoe E."/>
            <person name="Uhlig S."/>
            <person name="Proctor R.H."/>
        </authorList>
    </citation>
    <scope>NUCLEOTIDE SEQUENCE</scope>
    <source>
        <strain evidence="12">NRRL 20472</strain>
    </source>
</reference>
<dbReference type="CDD" id="cd03684">
    <property type="entry name" value="ClC_3_like"/>
    <property type="match status" value="1"/>
</dbReference>
<accession>A0A8H4X466</accession>
<dbReference type="PRINTS" id="PR00762">
    <property type="entry name" value="CLCHANNEL"/>
</dbReference>
<feature type="region of interest" description="Disordered" evidence="10">
    <location>
        <begin position="1"/>
        <end position="38"/>
    </location>
</feature>
<evidence type="ECO:0000256" key="3">
    <source>
        <dbReference type="ARBA" id="ARBA00022692"/>
    </source>
</evidence>
<feature type="transmembrane region" description="Helical" evidence="9">
    <location>
        <begin position="151"/>
        <end position="171"/>
    </location>
</feature>
<dbReference type="Pfam" id="PF00654">
    <property type="entry name" value="Voltage_CLC"/>
    <property type="match status" value="1"/>
</dbReference>
<evidence type="ECO:0000256" key="6">
    <source>
        <dbReference type="ARBA" id="ARBA00023136"/>
    </source>
</evidence>
<evidence type="ECO:0000256" key="1">
    <source>
        <dbReference type="ARBA" id="ARBA00004141"/>
    </source>
</evidence>
<dbReference type="AlphaFoldDB" id="A0A8H4X466"/>
<feature type="compositionally biased region" description="Basic and acidic residues" evidence="10">
    <location>
        <begin position="1"/>
        <end position="12"/>
    </location>
</feature>
<feature type="compositionally biased region" description="Polar residues" evidence="10">
    <location>
        <begin position="13"/>
        <end position="37"/>
    </location>
</feature>
<dbReference type="InterPro" id="IPR046342">
    <property type="entry name" value="CBS_dom_sf"/>
</dbReference>
<comment type="similarity">
    <text evidence="9">Belongs to the chloride channel (TC 2.A.49) family.</text>
</comment>
<evidence type="ECO:0000256" key="10">
    <source>
        <dbReference type="SAM" id="MobiDB-lite"/>
    </source>
</evidence>
<keyword evidence="7 9" id="KW-0868">Chloride</keyword>
<dbReference type="Gene3D" id="3.10.580.10">
    <property type="entry name" value="CBS-domain"/>
    <property type="match status" value="1"/>
</dbReference>
<name>A0A8H4X466_9HYPO</name>
<evidence type="ECO:0000313" key="13">
    <source>
        <dbReference type="Proteomes" id="UP000622797"/>
    </source>
</evidence>
<dbReference type="GO" id="GO:0005769">
    <property type="term" value="C:early endosome"/>
    <property type="evidence" value="ECO:0007669"/>
    <property type="project" value="TreeGrafter"/>
</dbReference>
<dbReference type="InterPro" id="IPR000644">
    <property type="entry name" value="CBS_dom"/>
</dbReference>
<evidence type="ECO:0000256" key="9">
    <source>
        <dbReference type="RuleBase" id="RU361221"/>
    </source>
</evidence>
<dbReference type="Pfam" id="PF00571">
    <property type="entry name" value="CBS"/>
    <property type="match status" value="1"/>
</dbReference>
<reference evidence="12" key="2">
    <citation type="submission" date="2020-05" db="EMBL/GenBank/DDBJ databases">
        <authorList>
            <person name="Kim H.-S."/>
            <person name="Proctor R.H."/>
            <person name="Brown D.W."/>
        </authorList>
    </citation>
    <scope>NUCLEOTIDE SEQUENCE</scope>
    <source>
        <strain evidence="12">NRRL 20472</strain>
    </source>
</reference>
<keyword evidence="8" id="KW-0129">CBS domain</keyword>
<proteinExistence type="inferred from homology"/>
<dbReference type="SUPFAM" id="SSF54631">
    <property type="entry name" value="CBS-domain pair"/>
    <property type="match status" value="1"/>
</dbReference>
<dbReference type="InterPro" id="IPR014743">
    <property type="entry name" value="Cl-channel_core"/>
</dbReference>
<dbReference type="OrthoDB" id="44789at2759"/>